<accession>A0AAV6Y0V4</accession>
<protein>
    <submittedName>
        <fullName evidence="1">Uncharacterized protein</fullName>
    </submittedName>
</protein>
<comment type="caution">
    <text evidence="1">The sequence shown here is derived from an EMBL/GenBank/DDBJ whole genome shotgun (WGS) entry which is preliminary data.</text>
</comment>
<reference evidence="1" key="1">
    <citation type="submission" date="2019-10" db="EMBL/GenBank/DDBJ databases">
        <authorList>
            <person name="Zhang R."/>
            <person name="Pan Y."/>
            <person name="Wang J."/>
            <person name="Ma R."/>
            <person name="Yu S."/>
        </authorList>
    </citation>
    <scope>NUCLEOTIDE SEQUENCE</scope>
    <source>
        <strain evidence="1">LA-IB0</strain>
        <tissue evidence="1">Leaf</tissue>
    </source>
</reference>
<proteinExistence type="predicted"/>
<organism evidence="1 2">
    <name type="scientific">Buddleja alternifolia</name>
    <dbReference type="NCBI Taxonomy" id="168488"/>
    <lineage>
        <taxon>Eukaryota</taxon>
        <taxon>Viridiplantae</taxon>
        <taxon>Streptophyta</taxon>
        <taxon>Embryophyta</taxon>
        <taxon>Tracheophyta</taxon>
        <taxon>Spermatophyta</taxon>
        <taxon>Magnoliopsida</taxon>
        <taxon>eudicotyledons</taxon>
        <taxon>Gunneridae</taxon>
        <taxon>Pentapetalae</taxon>
        <taxon>asterids</taxon>
        <taxon>lamiids</taxon>
        <taxon>Lamiales</taxon>
        <taxon>Scrophulariaceae</taxon>
        <taxon>Buddlejeae</taxon>
        <taxon>Buddleja</taxon>
    </lineage>
</organism>
<dbReference type="AlphaFoldDB" id="A0AAV6Y0V4"/>
<gene>
    <name evidence="1" type="ORF">BUALT_Bualt02G0166900</name>
</gene>
<name>A0AAV6Y0V4_9LAMI</name>
<dbReference type="Proteomes" id="UP000826271">
    <property type="component" value="Unassembled WGS sequence"/>
</dbReference>
<keyword evidence="2" id="KW-1185">Reference proteome</keyword>
<evidence type="ECO:0000313" key="1">
    <source>
        <dbReference type="EMBL" id="KAG8388841.1"/>
    </source>
</evidence>
<sequence length="105" mass="11424">MNNTGTQNLGDINQVQQPVFTQQQYHQILHLLGGGSHDSIQNMSSSNMASANVNQSGISNHLAHKFSINGDKNIINIGLIVNIGSWEEKVIHSCITMAIFGLLQP</sequence>
<dbReference type="EMBL" id="WHWC01000002">
    <property type="protein sequence ID" value="KAG8388841.1"/>
    <property type="molecule type" value="Genomic_DNA"/>
</dbReference>
<evidence type="ECO:0000313" key="2">
    <source>
        <dbReference type="Proteomes" id="UP000826271"/>
    </source>
</evidence>